<protein>
    <submittedName>
        <fullName evidence="3">Uncharacterized protein</fullName>
    </submittedName>
</protein>
<dbReference type="AlphaFoldDB" id="A0A7W5Z2K6"/>
<feature type="region of interest" description="Disordered" evidence="1">
    <location>
        <begin position="1"/>
        <end position="31"/>
    </location>
</feature>
<dbReference type="Proteomes" id="UP000537592">
    <property type="component" value="Unassembled WGS sequence"/>
</dbReference>
<keyword evidence="2" id="KW-0472">Membrane</keyword>
<dbReference type="RefSeq" id="WP_183750862.1">
    <property type="nucleotide sequence ID" value="NZ_JACICC010000002.1"/>
</dbReference>
<keyword evidence="4" id="KW-1185">Reference proteome</keyword>
<evidence type="ECO:0000256" key="1">
    <source>
        <dbReference type="SAM" id="MobiDB-lite"/>
    </source>
</evidence>
<evidence type="ECO:0000313" key="3">
    <source>
        <dbReference type="EMBL" id="MBB3808829.1"/>
    </source>
</evidence>
<evidence type="ECO:0000313" key="4">
    <source>
        <dbReference type="Proteomes" id="UP000537592"/>
    </source>
</evidence>
<name>A0A7W5Z2K6_9HYPH</name>
<evidence type="ECO:0000256" key="2">
    <source>
        <dbReference type="SAM" id="Phobius"/>
    </source>
</evidence>
<reference evidence="3 4" key="1">
    <citation type="submission" date="2020-08" db="EMBL/GenBank/DDBJ databases">
        <title>Genomic Encyclopedia of Type Strains, Phase IV (KMG-IV): sequencing the most valuable type-strain genomes for metagenomic binning, comparative biology and taxonomic classification.</title>
        <authorList>
            <person name="Goeker M."/>
        </authorList>
    </citation>
    <scope>NUCLEOTIDE SEQUENCE [LARGE SCALE GENOMIC DNA]</scope>
    <source>
        <strain evidence="3 4">DSM 28760</strain>
    </source>
</reference>
<proteinExistence type="predicted"/>
<keyword evidence="2" id="KW-1133">Transmembrane helix</keyword>
<dbReference type="EMBL" id="JACICC010000002">
    <property type="protein sequence ID" value="MBB3808829.1"/>
    <property type="molecule type" value="Genomic_DNA"/>
</dbReference>
<organism evidence="3 4">
    <name type="scientific">Pseudochelatococcus contaminans</name>
    <dbReference type="NCBI Taxonomy" id="1538103"/>
    <lineage>
        <taxon>Bacteria</taxon>
        <taxon>Pseudomonadati</taxon>
        <taxon>Pseudomonadota</taxon>
        <taxon>Alphaproteobacteria</taxon>
        <taxon>Hyphomicrobiales</taxon>
        <taxon>Chelatococcaceae</taxon>
        <taxon>Pseudochelatococcus</taxon>
    </lineage>
</organism>
<accession>A0A7W5Z2K6</accession>
<keyword evidence="2" id="KW-0812">Transmembrane</keyword>
<sequence length="288" mass="31009">MAFMASGEQHGYSHDAEDTQPPRGGGRRARRRSSRRLSWVSLAFSLTLFAGVAAIALLDIGPFGDETVQTHPGITAYNAPSTPAIDALGERLTARPDIWTQIPDAEPLYRMRSLELVDLPASYEAREHGRGGRLDLLSFGDFASPGLHLHLVVYRMGEEAPPPSTLFVDLARRGAESGVGVISLGNTLTQDTKFGIAEVAGAELSFGGRERACQVYRLNVVDQTTLQLLGWTCDDEPVTAPEIACFIDHLTLTEVASDTALTRLFDSAAQRQLPECGAVPLPVGPEGI</sequence>
<gene>
    <name evidence="3" type="ORF">FHS81_000899</name>
</gene>
<comment type="caution">
    <text evidence="3">The sequence shown here is derived from an EMBL/GenBank/DDBJ whole genome shotgun (WGS) entry which is preliminary data.</text>
</comment>
<feature type="transmembrane region" description="Helical" evidence="2">
    <location>
        <begin position="37"/>
        <end position="58"/>
    </location>
</feature>